<evidence type="ECO:0000256" key="8">
    <source>
        <dbReference type="RuleBase" id="RU363032"/>
    </source>
</evidence>
<keyword evidence="3 8" id="KW-0813">Transport</keyword>
<reference evidence="10 11" key="1">
    <citation type="submission" date="2017-08" db="EMBL/GenBank/DDBJ databases">
        <title>Infants hospitalized years apart are colonized by the same room-sourced microbial strains.</title>
        <authorList>
            <person name="Brooks B."/>
            <person name="Olm M.R."/>
            <person name="Firek B.A."/>
            <person name="Baker R."/>
            <person name="Thomas B.C."/>
            <person name="Morowitz M.J."/>
            <person name="Banfield J.F."/>
        </authorList>
    </citation>
    <scope>NUCLEOTIDE SEQUENCE [LARGE SCALE GENOMIC DNA]</scope>
    <source>
        <strain evidence="10">S2_003_000_R2_11</strain>
    </source>
</reference>
<feature type="transmembrane region" description="Helical" evidence="8">
    <location>
        <begin position="195"/>
        <end position="217"/>
    </location>
</feature>
<dbReference type="AlphaFoldDB" id="A0A2W5USV4"/>
<evidence type="ECO:0000313" key="11">
    <source>
        <dbReference type="Proteomes" id="UP000248975"/>
    </source>
</evidence>
<organism evidence="10 11">
    <name type="scientific">Cereibacter sphaeroides</name>
    <name type="common">Rhodobacter sphaeroides</name>
    <dbReference type="NCBI Taxonomy" id="1063"/>
    <lineage>
        <taxon>Bacteria</taxon>
        <taxon>Pseudomonadati</taxon>
        <taxon>Pseudomonadota</taxon>
        <taxon>Alphaproteobacteria</taxon>
        <taxon>Rhodobacterales</taxon>
        <taxon>Paracoccaceae</taxon>
        <taxon>Cereibacter</taxon>
    </lineage>
</organism>
<dbReference type="Pfam" id="PF00528">
    <property type="entry name" value="BPD_transp_1"/>
    <property type="match status" value="1"/>
</dbReference>
<evidence type="ECO:0000256" key="7">
    <source>
        <dbReference type="ARBA" id="ARBA00023136"/>
    </source>
</evidence>
<protein>
    <submittedName>
        <fullName evidence="10">Putrescine ABC transporter permease PotH</fullName>
    </submittedName>
</protein>
<dbReference type="PROSITE" id="PS50928">
    <property type="entry name" value="ABC_TM1"/>
    <property type="match status" value="1"/>
</dbReference>
<dbReference type="GO" id="GO:0005886">
    <property type="term" value="C:plasma membrane"/>
    <property type="evidence" value="ECO:0007669"/>
    <property type="project" value="UniProtKB-SubCell"/>
</dbReference>
<evidence type="ECO:0000256" key="1">
    <source>
        <dbReference type="ARBA" id="ARBA00004651"/>
    </source>
</evidence>
<feature type="transmembrane region" description="Helical" evidence="8">
    <location>
        <begin position="238"/>
        <end position="260"/>
    </location>
</feature>
<keyword evidence="4" id="KW-1003">Cell membrane</keyword>
<dbReference type="CDD" id="cd06261">
    <property type="entry name" value="TM_PBP2"/>
    <property type="match status" value="1"/>
</dbReference>
<gene>
    <name evidence="10" type="ORF">DI533_10000</name>
</gene>
<dbReference type="SUPFAM" id="SSF161098">
    <property type="entry name" value="MetI-like"/>
    <property type="match status" value="1"/>
</dbReference>
<dbReference type="EMBL" id="QFQS01000001">
    <property type="protein sequence ID" value="PZR00831.1"/>
    <property type="molecule type" value="Genomic_DNA"/>
</dbReference>
<keyword evidence="5 8" id="KW-0812">Transmembrane</keyword>
<dbReference type="PANTHER" id="PTHR42929">
    <property type="entry name" value="INNER MEMBRANE ABC TRANSPORTER PERMEASE PROTEIN YDCU-RELATED-RELATED"/>
    <property type="match status" value="1"/>
</dbReference>
<comment type="subcellular location">
    <subcellularLocation>
        <location evidence="1 8">Cell membrane</location>
        <topology evidence="1 8">Multi-pass membrane protein</topology>
    </subcellularLocation>
</comment>
<dbReference type="InterPro" id="IPR000515">
    <property type="entry name" value="MetI-like"/>
</dbReference>
<feature type="domain" description="ABC transmembrane type-1" evidence="9">
    <location>
        <begin position="102"/>
        <end position="315"/>
    </location>
</feature>
<comment type="similarity">
    <text evidence="2">Belongs to the binding-protein-dependent transport system permease family. CysTW subfamily.</text>
</comment>
<name>A0A2W5USV4_CERSP</name>
<feature type="transmembrane region" description="Helical" evidence="8">
    <location>
        <begin position="137"/>
        <end position="158"/>
    </location>
</feature>
<evidence type="ECO:0000256" key="4">
    <source>
        <dbReference type="ARBA" id="ARBA00022475"/>
    </source>
</evidence>
<evidence type="ECO:0000256" key="5">
    <source>
        <dbReference type="ARBA" id="ARBA00022692"/>
    </source>
</evidence>
<evidence type="ECO:0000256" key="2">
    <source>
        <dbReference type="ARBA" id="ARBA00007069"/>
    </source>
</evidence>
<feature type="transmembrane region" description="Helical" evidence="8">
    <location>
        <begin position="106"/>
        <end position="125"/>
    </location>
</feature>
<dbReference type="Proteomes" id="UP000248975">
    <property type="component" value="Unassembled WGS sequence"/>
</dbReference>
<dbReference type="GO" id="GO:0055085">
    <property type="term" value="P:transmembrane transport"/>
    <property type="evidence" value="ECO:0007669"/>
    <property type="project" value="InterPro"/>
</dbReference>
<proteinExistence type="inferred from homology"/>
<accession>A0A2W5USV4</accession>
<evidence type="ECO:0000256" key="3">
    <source>
        <dbReference type="ARBA" id="ARBA00022448"/>
    </source>
</evidence>
<comment type="caution">
    <text evidence="10">The sequence shown here is derived from an EMBL/GenBank/DDBJ whole genome shotgun (WGS) entry which is preliminary data.</text>
</comment>
<keyword evidence="7 8" id="KW-0472">Membrane</keyword>
<feature type="transmembrane region" description="Helical" evidence="8">
    <location>
        <begin position="37"/>
        <end position="66"/>
    </location>
</feature>
<evidence type="ECO:0000313" key="10">
    <source>
        <dbReference type="EMBL" id="PZR00831.1"/>
    </source>
</evidence>
<feature type="transmembrane region" description="Helical" evidence="8">
    <location>
        <begin position="296"/>
        <end position="318"/>
    </location>
</feature>
<evidence type="ECO:0000259" key="9">
    <source>
        <dbReference type="PROSITE" id="PS50928"/>
    </source>
</evidence>
<keyword evidence="6 8" id="KW-1133">Transmembrane helix</keyword>
<dbReference type="Gene3D" id="1.10.3720.10">
    <property type="entry name" value="MetI-like"/>
    <property type="match status" value="1"/>
</dbReference>
<dbReference type="PANTHER" id="PTHR42929:SF3">
    <property type="entry name" value="PUTRESCINE TRANSPORT SYSTEM PERMEASE PROTEIN POTH"/>
    <property type="match status" value="1"/>
</dbReference>
<evidence type="ECO:0000256" key="6">
    <source>
        <dbReference type="ARBA" id="ARBA00022989"/>
    </source>
</evidence>
<sequence>MTARIGKGERLPEAADAVIGETHHDGRFMRWFNSRGWVNTIIATPYVWLLLFFFLPFLIVVAMSFATRTPTAPPFSFGGEHPLINLQGYARLFEDSLYIRAYLTSIRNAAFATFMCLIIGYPMALGLTRVSKSWRNVLLMLVILPFWTSFLLRVYAWMGLLGNNSWFNRLLTDAYNFLVPSEWALRSIPMMNTNFAVVLVMVYSYLPFMILPLYANLEKLDRTLDEAAMDLGSRPFRVFLDVTLPLSVPGIVAGGLLVFIPAAGELIIPSLVGNASQPMIGRVISDEFSSARDWPMASAVAVALLMLLVIPMMAYTHFEGKAQTKAREEP</sequence>
<dbReference type="InterPro" id="IPR035906">
    <property type="entry name" value="MetI-like_sf"/>
</dbReference>